<dbReference type="EMBL" id="CP021474">
    <property type="protein sequence ID" value="ARW19434.1"/>
    <property type="molecule type" value="Genomic_DNA"/>
</dbReference>
<protein>
    <submittedName>
        <fullName evidence="2">Uncharacterized protein</fullName>
    </submittedName>
</protein>
<dbReference type="AlphaFoldDB" id="A0A1Y0VPN2"/>
<evidence type="ECO:0000313" key="2">
    <source>
        <dbReference type="EMBL" id="ARW19434.1"/>
    </source>
</evidence>
<feature type="transmembrane region" description="Helical" evidence="1">
    <location>
        <begin position="183"/>
        <end position="201"/>
    </location>
</feature>
<keyword evidence="1" id="KW-1133">Transmembrane helix</keyword>
<name>A0A1Y0VPN2_PEDPE</name>
<evidence type="ECO:0000313" key="3">
    <source>
        <dbReference type="Proteomes" id="UP000196118"/>
    </source>
</evidence>
<evidence type="ECO:0000256" key="1">
    <source>
        <dbReference type="SAM" id="Phobius"/>
    </source>
</evidence>
<gene>
    <name evidence="2" type="ORF">S100892_00847</name>
</gene>
<feature type="transmembrane region" description="Helical" evidence="1">
    <location>
        <begin position="259"/>
        <end position="280"/>
    </location>
</feature>
<proteinExistence type="predicted"/>
<dbReference type="Proteomes" id="UP000196118">
    <property type="component" value="Chromosome"/>
</dbReference>
<keyword evidence="1" id="KW-0812">Transmembrane</keyword>
<feature type="transmembrane region" description="Helical" evidence="1">
    <location>
        <begin position="37"/>
        <end position="57"/>
    </location>
</feature>
<accession>A0A1Y0VPN2</accession>
<organism evidence="2 3">
    <name type="scientific">Pediococcus pentosaceus</name>
    <dbReference type="NCBI Taxonomy" id="1255"/>
    <lineage>
        <taxon>Bacteria</taxon>
        <taxon>Bacillati</taxon>
        <taxon>Bacillota</taxon>
        <taxon>Bacilli</taxon>
        <taxon>Lactobacillales</taxon>
        <taxon>Lactobacillaceae</taxon>
        <taxon>Pediococcus</taxon>
    </lineage>
</organism>
<keyword evidence="1" id="KW-0472">Membrane</keyword>
<sequence length="290" mass="32125">MKIYYELNGGVVPIEETRMTRETLQEKNPTIDRKPRLFWIKVLMIICGLLLFLTFSAKQTVFNVNYVQSQVVKSNAASTINQQVNTQLQQAGIQQTNLIPDNVINDELKSMIGEFYAGEEVKLDQSIITEEVNANIGTSGMIQQGIVSIIVNQVANIFNSQLDTQKLTHYAGQVAKLQKLNQIMMAISAVGLLILTFFAFIKRCGLNLLGSMMVTVGAFATVISAIAYVSNVLNDLPIQYAVIKEIVEQAGQDILLRELTMALGILILGIILLVLSFGANQVNKKRSKNR</sequence>
<reference evidence="2 3" key="1">
    <citation type="submission" date="2017-05" db="EMBL/GenBank/DDBJ databases">
        <title>Genome sequence of Pediococcus pentosaceus strain SRCM100892.</title>
        <authorList>
            <person name="Cho S.H."/>
        </authorList>
    </citation>
    <scope>NUCLEOTIDE SEQUENCE [LARGE SCALE GENOMIC DNA]</scope>
    <source>
        <strain evidence="2 3">SRCM100892</strain>
    </source>
</reference>
<feature type="transmembrane region" description="Helical" evidence="1">
    <location>
        <begin position="208"/>
        <end position="229"/>
    </location>
</feature>